<gene>
    <name evidence="3" type="ORF">TCNE_LOCUS19707</name>
</gene>
<evidence type="ECO:0000256" key="1">
    <source>
        <dbReference type="ARBA" id="ARBA00022741"/>
    </source>
</evidence>
<dbReference type="WBParaSite" id="TCNE_0001971101-mRNA-1">
    <property type="protein sequence ID" value="TCNE_0001971101-mRNA-1"/>
    <property type="gene ID" value="TCNE_0001971101"/>
</dbReference>
<dbReference type="InterPro" id="IPR050100">
    <property type="entry name" value="TRAFAC_GTPase_members"/>
</dbReference>
<organism evidence="4 5">
    <name type="scientific">Toxocara canis</name>
    <name type="common">Canine roundworm</name>
    <dbReference type="NCBI Taxonomy" id="6265"/>
    <lineage>
        <taxon>Eukaryota</taxon>
        <taxon>Metazoa</taxon>
        <taxon>Ecdysozoa</taxon>
        <taxon>Nematoda</taxon>
        <taxon>Chromadorea</taxon>
        <taxon>Rhabditida</taxon>
        <taxon>Spirurina</taxon>
        <taxon>Ascaridomorpha</taxon>
        <taxon>Ascaridoidea</taxon>
        <taxon>Toxocaridae</taxon>
        <taxon>Toxocara</taxon>
    </lineage>
</organism>
<reference evidence="3 4" key="2">
    <citation type="submission" date="2018-11" db="EMBL/GenBank/DDBJ databases">
        <authorList>
            <consortium name="Pathogen Informatics"/>
        </authorList>
    </citation>
    <scope>NUCLEOTIDE SEQUENCE [LARGE SCALE GENOMIC DNA]</scope>
</reference>
<sequence>MVAFGTGEFKIGISKNRQSREHAPLVQTLAVKQLSVACKWSSIDVFVSCERMVAQMMAELSNYIKKVGYNPKSVVFMPISRFNDDNILEPFASMPRFRG</sequence>
<proteinExistence type="predicted"/>
<dbReference type="InterPro" id="IPR027417">
    <property type="entry name" value="P-loop_NTPase"/>
</dbReference>
<reference evidence="5" key="1">
    <citation type="submission" date="2016-06" db="UniProtKB">
        <authorList>
            <consortium name="WormBaseParasite"/>
        </authorList>
    </citation>
    <scope>IDENTIFICATION</scope>
</reference>
<dbReference type="Proteomes" id="UP000050794">
    <property type="component" value="Unassembled WGS sequence"/>
</dbReference>
<dbReference type="PANTHER" id="PTHR23115">
    <property type="entry name" value="TRANSLATION FACTOR"/>
    <property type="match status" value="1"/>
</dbReference>
<dbReference type="SUPFAM" id="SSF52540">
    <property type="entry name" value="P-loop containing nucleoside triphosphate hydrolases"/>
    <property type="match status" value="1"/>
</dbReference>
<evidence type="ECO:0000313" key="4">
    <source>
        <dbReference type="Proteomes" id="UP000050794"/>
    </source>
</evidence>
<keyword evidence="2" id="KW-0342">GTP-binding</keyword>
<accession>A0A183VG37</accession>
<dbReference type="AlphaFoldDB" id="A0A183VG37"/>
<dbReference type="Gene3D" id="3.40.50.300">
    <property type="entry name" value="P-loop containing nucleotide triphosphate hydrolases"/>
    <property type="match status" value="1"/>
</dbReference>
<keyword evidence="1" id="KW-0547">Nucleotide-binding</keyword>
<evidence type="ECO:0000313" key="5">
    <source>
        <dbReference type="WBParaSite" id="TCNE_0001971101-mRNA-1"/>
    </source>
</evidence>
<protein>
    <submittedName>
        <fullName evidence="5">Piwi domain-containing protein</fullName>
    </submittedName>
</protein>
<evidence type="ECO:0000256" key="2">
    <source>
        <dbReference type="ARBA" id="ARBA00023134"/>
    </source>
</evidence>
<dbReference type="GO" id="GO:0005525">
    <property type="term" value="F:GTP binding"/>
    <property type="evidence" value="ECO:0007669"/>
    <property type="project" value="UniProtKB-KW"/>
</dbReference>
<evidence type="ECO:0000313" key="3">
    <source>
        <dbReference type="EMBL" id="VDM51028.1"/>
    </source>
</evidence>
<dbReference type="EMBL" id="UYWY01027350">
    <property type="protein sequence ID" value="VDM51028.1"/>
    <property type="molecule type" value="Genomic_DNA"/>
</dbReference>
<name>A0A183VG37_TOXCA</name>
<keyword evidence="4" id="KW-1185">Reference proteome</keyword>